<reference evidence="3 4" key="2">
    <citation type="submission" date="2021-01" db="EMBL/GenBank/DDBJ databases">
        <title>Genomic Encyclopedia of Type Strains, Phase IV (KMG-IV): sequencing the most valuable type-strain genomes for metagenomic binning, comparative biology and taxonomic classification.</title>
        <authorList>
            <person name="Goeker M."/>
        </authorList>
    </citation>
    <scope>NUCLEOTIDE SEQUENCE [LARGE SCALE GENOMIC DNA]</scope>
    <source>
        <strain evidence="3 4">DSM 6130</strain>
    </source>
</reference>
<dbReference type="Proteomes" id="UP000758856">
    <property type="component" value="Unassembled WGS sequence"/>
</dbReference>
<evidence type="ECO:0000313" key="5">
    <source>
        <dbReference type="Proteomes" id="UP001143400"/>
    </source>
</evidence>
<dbReference type="RefSeq" id="WP_204949917.1">
    <property type="nucleotide sequence ID" value="NZ_BSFF01000001.1"/>
</dbReference>
<accession>A0A9W6ISZ8</accession>
<evidence type="ECO:0000313" key="2">
    <source>
        <dbReference type="EMBL" id="GLK54546.1"/>
    </source>
</evidence>
<evidence type="ECO:0000313" key="4">
    <source>
        <dbReference type="Proteomes" id="UP000758856"/>
    </source>
</evidence>
<sequence>MSDDSATAVLARDPRSLLSRIVRVTSYVASIDAGSGPENVGPAGHAEVKAIETRWRERTRARYLDQGADEGTLDALLDGKAGGLLVDTMRRDLCMGKAAPTDNDVVHRTLVGAFVWKRGSLGTGATALTSWSPSLGSEANARGRPAVLKQVRREVIRFLKRRLRADGVDVVEQASQWALDVAVVAAMAISTVDTISRKILLGELLDTYEIHKRAALSDAQLQLDIGVGVVRLLQIRANLLAGRSPFAPAAPKSGPTPSPLAAARAVRGRPPKTKLAPRIARQLETA</sequence>
<protein>
    <submittedName>
        <fullName evidence="2">Uncharacterized protein</fullName>
    </submittedName>
</protein>
<dbReference type="EMBL" id="JAFBCY010000002">
    <property type="protein sequence ID" value="MBM7851488.1"/>
    <property type="molecule type" value="Genomic_DNA"/>
</dbReference>
<feature type="region of interest" description="Disordered" evidence="1">
    <location>
        <begin position="246"/>
        <end position="286"/>
    </location>
</feature>
<evidence type="ECO:0000313" key="3">
    <source>
        <dbReference type="EMBL" id="MBM7851488.1"/>
    </source>
</evidence>
<dbReference type="AlphaFoldDB" id="A0A9W6ISZ8"/>
<reference evidence="2" key="1">
    <citation type="journal article" date="2014" name="Int. J. Syst. Evol. Microbiol.">
        <title>Complete genome sequence of Corynebacterium casei LMG S-19264T (=DSM 44701T), isolated from a smear-ripened cheese.</title>
        <authorList>
            <consortium name="US DOE Joint Genome Institute (JGI-PGF)"/>
            <person name="Walter F."/>
            <person name="Albersmeier A."/>
            <person name="Kalinowski J."/>
            <person name="Ruckert C."/>
        </authorList>
    </citation>
    <scope>NUCLEOTIDE SEQUENCE</scope>
    <source>
        <strain evidence="2">VKM B-1606</strain>
    </source>
</reference>
<organism evidence="2 5">
    <name type="scientific">Methylopila capsulata</name>
    <dbReference type="NCBI Taxonomy" id="61654"/>
    <lineage>
        <taxon>Bacteria</taxon>
        <taxon>Pseudomonadati</taxon>
        <taxon>Pseudomonadota</taxon>
        <taxon>Alphaproteobacteria</taxon>
        <taxon>Hyphomicrobiales</taxon>
        <taxon>Methylopilaceae</taxon>
        <taxon>Methylopila</taxon>
    </lineage>
</organism>
<keyword evidence="4" id="KW-1185">Reference proteome</keyword>
<dbReference type="Proteomes" id="UP001143400">
    <property type="component" value="Unassembled WGS sequence"/>
</dbReference>
<proteinExistence type="predicted"/>
<comment type="caution">
    <text evidence="2">The sequence shown here is derived from an EMBL/GenBank/DDBJ whole genome shotgun (WGS) entry which is preliminary data.</text>
</comment>
<gene>
    <name evidence="2" type="ORF">GCM10008170_05650</name>
    <name evidence="3" type="ORF">JOD31_001713</name>
</gene>
<evidence type="ECO:0000256" key="1">
    <source>
        <dbReference type="SAM" id="MobiDB-lite"/>
    </source>
</evidence>
<reference evidence="2" key="3">
    <citation type="submission" date="2023-01" db="EMBL/GenBank/DDBJ databases">
        <authorList>
            <person name="Sun Q."/>
            <person name="Evtushenko L."/>
        </authorList>
    </citation>
    <scope>NUCLEOTIDE SEQUENCE</scope>
    <source>
        <strain evidence="2">VKM B-1606</strain>
    </source>
</reference>
<dbReference type="EMBL" id="BSFF01000001">
    <property type="protein sequence ID" value="GLK54546.1"/>
    <property type="molecule type" value="Genomic_DNA"/>
</dbReference>
<name>A0A9W6ISZ8_9HYPH</name>